<feature type="domain" description="FH2" evidence="1">
    <location>
        <begin position="1"/>
        <end position="275"/>
    </location>
</feature>
<comment type="caution">
    <text evidence="2">The sequence shown here is derived from an EMBL/GenBank/DDBJ whole genome shotgun (WGS) entry which is preliminary data.</text>
</comment>
<dbReference type="InterPro" id="IPR015425">
    <property type="entry name" value="FH2_Formin"/>
</dbReference>
<name>A0AAN8LGR7_9TELE</name>
<dbReference type="AlphaFoldDB" id="A0AAN8LGR7"/>
<evidence type="ECO:0000259" key="1">
    <source>
        <dbReference type="PROSITE" id="PS51444"/>
    </source>
</evidence>
<evidence type="ECO:0000313" key="2">
    <source>
        <dbReference type="EMBL" id="KAK6303326.1"/>
    </source>
</evidence>
<dbReference type="EMBL" id="JAGTTL010000024">
    <property type="protein sequence ID" value="KAK6303326.1"/>
    <property type="molecule type" value="Genomic_DNA"/>
</dbReference>
<dbReference type="InterPro" id="IPR042201">
    <property type="entry name" value="FH2_Formin_sf"/>
</dbReference>
<gene>
    <name evidence="2" type="ORF">J4Q44_G00257800</name>
</gene>
<sequence length="275" mass="31851">MRLREAFSDEQITSLRRYLPTSDDVEMYKSYKGSVSDLHVVDQYMMEMCNIPYLSTRLDLLMTLRELPISMEDLQPLINQKIRMCTQLYGSRSFVSVLEYLLSIGNYLNENAGKGKAKGIRLSSLTKLSQLHGTDRKFTLLHALVEQIMLHEASLATFPQELAEFETVPGASIKGLTAEVDVLKKELQKVIQYRKTYKRRNQGNQYPKFSKDLKMAIEKYNTDLSLLTKRCEEMKKLYTDILAKFGEPMDQDSQELFGLVCQFVNDFKRTHAEIR</sequence>
<dbReference type="PROSITE" id="PS51444">
    <property type="entry name" value="FH2"/>
    <property type="match status" value="1"/>
</dbReference>
<organism evidence="2 3">
    <name type="scientific">Coregonus suidteri</name>
    <dbReference type="NCBI Taxonomy" id="861788"/>
    <lineage>
        <taxon>Eukaryota</taxon>
        <taxon>Metazoa</taxon>
        <taxon>Chordata</taxon>
        <taxon>Craniata</taxon>
        <taxon>Vertebrata</taxon>
        <taxon>Euteleostomi</taxon>
        <taxon>Actinopterygii</taxon>
        <taxon>Neopterygii</taxon>
        <taxon>Teleostei</taxon>
        <taxon>Protacanthopterygii</taxon>
        <taxon>Salmoniformes</taxon>
        <taxon>Salmonidae</taxon>
        <taxon>Coregoninae</taxon>
        <taxon>Coregonus</taxon>
    </lineage>
</organism>
<proteinExistence type="predicted"/>
<reference evidence="2 3" key="1">
    <citation type="submission" date="2021-04" db="EMBL/GenBank/DDBJ databases">
        <authorList>
            <person name="De Guttry C."/>
            <person name="Zahm M."/>
            <person name="Klopp C."/>
            <person name="Cabau C."/>
            <person name="Louis A."/>
            <person name="Berthelot C."/>
            <person name="Parey E."/>
            <person name="Roest Crollius H."/>
            <person name="Montfort J."/>
            <person name="Robinson-Rechavi M."/>
            <person name="Bucao C."/>
            <person name="Bouchez O."/>
            <person name="Gislard M."/>
            <person name="Lluch J."/>
            <person name="Milhes M."/>
            <person name="Lampietro C."/>
            <person name="Lopez Roques C."/>
            <person name="Donnadieu C."/>
            <person name="Braasch I."/>
            <person name="Desvignes T."/>
            <person name="Postlethwait J."/>
            <person name="Bobe J."/>
            <person name="Wedekind C."/>
            <person name="Guiguen Y."/>
        </authorList>
    </citation>
    <scope>NUCLEOTIDE SEQUENCE [LARGE SCALE GENOMIC DNA]</scope>
    <source>
        <strain evidence="2">Cs_M1</strain>
        <tissue evidence="2">Blood</tissue>
    </source>
</reference>
<dbReference type="PANTHER" id="PTHR45725:SF10">
    <property type="entry name" value="FH2 DOMAIN-CONTAINING PROTEIN"/>
    <property type="match status" value="1"/>
</dbReference>
<dbReference type="PANTHER" id="PTHR45725">
    <property type="entry name" value="FORMIN HOMOLOGY 2 FAMILY MEMBER"/>
    <property type="match status" value="1"/>
</dbReference>
<protein>
    <recommendedName>
        <fullName evidence="1">FH2 domain-containing protein</fullName>
    </recommendedName>
</protein>
<accession>A0AAN8LGR7</accession>
<dbReference type="InterPro" id="IPR051425">
    <property type="entry name" value="Formin_Homology"/>
</dbReference>
<dbReference type="Gene3D" id="1.20.58.2220">
    <property type="entry name" value="Formin, FH2 domain"/>
    <property type="match status" value="1"/>
</dbReference>
<evidence type="ECO:0000313" key="3">
    <source>
        <dbReference type="Proteomes" id="UP001356427"/>
    </source>
</evidence>
<dbReference type="Pfam" id="PF02181">
    <property type="entry name" value="FH2"/>
    <property type="match status" value="1"/>
</dbReference>
<keyword evidence="3" id="KW-1185">Reference proteome</keyword>
<dbReference type="Proteomes" id="UP001356427">
    <property type="component" value="Unassembled WGS sequence"/>
</dbReference>
<dbReference type="SUPFAM" id="SSF101447">
    <property type="entry name" value="Formin homology 2 domain (FH2 domain)"/>
    <property type="match status" value="1"/>
</dbReference>